<name>A0A931ILN7_9NOCA</name>
<dbReference type="EMBL" id="JADMLG010000035">
    <property type="protein sequence ID" value="MBH0781885.1"/>
    <property type="molecule type" value="Genomic_DNA"/>
</dbReference>
<dbReference type="Proteomes" id="UP000655751">
    <property type="component" value="Unassembled WGS sequence"/>
</dbReference>
<accession>A0A931ILN7</accession>
<dbReference type="Gene3D" id="1.20.120.450">
    <property type="entry name" value="dinb family like domain"/>
    <property type="match status" value="1"/>
</dbReference>
<keyword evidence="2" id="KW-0413">Isomerase</keyword>
<keyword evidence="3" id="KW-1185">Reference proteome</keyword>
<proteinExistence type="predicted"/>
<dbReference type="InterPro" id="IPR034660">
    <property type="entry name" value="DinB/YfiT-like"/>
</dbReference>
<evidence type="ECO:0000259" key="1">
    <source>
        <dbReference type="Pfam" id="PF11716"/>
    </source>
</evidence>
<gene>
    <name evidence="2" type="ORF">IT779_37005</name>
</gene>
<feature type="domain" description="Mycothiol-dependent maleylpyruvate isomerase metal-binding" evidence="1">
    <location>
        <begin position="17"/>
        <end position="99"/>
    </location>
</feature>
<reference evidence="2" key="1">
    <citation type="submission" date="2020-11" db="EMBL/GenBank/DDBJ databases">
        <title>Nocardia NEAU-351.nov., a novel actinomycete isolated from the cow dung.</title>
        <authorList>
            <person name="Zhang X."/>
        </authorList>
    </citation>
    <scope>NUCLEOTIDE SEQUENCE</scope>
    <source>
        <strain evidence="2">NEAU-351</strain>
    </source>
</reference>
<evidence type="ECO:0000313" key="3">
    <source>
        <dbReference type="Proteomes" id="UP000655751"/>
    </source>
</evidence>
<dbReference type="GO" id="GO:0016853">
    <property type="term" value="F:isomerase activity"/>
    <property type="evidence" value="ECO:0007669"/>
    <property type="project" value="UniProtKB-KW"/>
</dbReference>
<dbReference type="Pfam" id="PF11716">
    <property type="entry name" value="MDMPI_N"/>
    <property type="match status" value="1"/>
</dbReference>
<protein>
    <submittedName>
        <fullName evidence="2">Maleylpyruvate isomerase family mycothiol-dependent enzyme</fullName>
    </submittedName>
</protein>
<dbReference type="NCBIfam" id="TIGR03083">
    <property type="entry name" value="maleylpyruvate isomerase family mycothiol-dependent enzyme"/>
    <property type="match status" value="1"/>
</dbReference>
<sequence length="235" mass="26146">MDRETSWEAIERQRLLIADLLAGLTPEEWETPSLCAGWRVRDVAAHVALTPQVMPVRRLLVAGVRARGDYNRMVHQLTVAHANRPDVDLAEQIREHASSRRLPAPTNYRNILFDVIVHGQDIAVPLRRSLAVDPQAAAAAATRAAGIGWPVWNAHRLDGVRLRATDVEWDFGAGQEIRGPVMALLLLITGRVALVHQLTGDGLATMTDRLAVPWRQSRSRARDRASIHDTNPNSW</sequence>
<evidence type="ECO:0000313" key="2">
    <source>
        <dbReference type="EMBL" id="MBH0781885.1"/>
    </source>
</evidence>
<organism evidence="2 3">
    <name type="scientific">Nocardia bovistercoris</name>
    <dbReference type="NCBI Taxonomy" id="2785916"/>
    <lineage>
        <taxon>Bacteria</taxon>
        <taxon>Bacillati</taxon>
        <taxon>Actinomycetota</taxon>
        <taxon>Actinomycetes</taxon>
        <taxon>Mycobacteriales</taxon>
        <taxon>Nocardiaceae</taxon>
        <taxon>Nocardia</taxon>
    </lineage>
</organism>
<dbReference type="GO" id="GO:0046872">
    <property type="term" value="F:metal ion binding"/>
    <property type="evidence" value="ECO:0007669"/>
    <property type="project" value="InterPro"/>
</dbReference>
<dbReference type="RefSeq" id="WP_196154166.1">
    <property type="nucleotide sequence ID" value="NZ_JADMLG010000035.1"/>
</dbReference>
<dbReference type="InterPro" id="IPR024344">
    <property type="entry name" value="MDMPI_metal-binding"/>
</dbReference>
<comment type="caution">
    <text evidence="2">The sequence shown here is derived from an EMBL/GenBank/DDBJ whole genome shotgun (WGS) entry which is preliminary data.</text>
</comment>
<dbReference type="AlphaFoldDB" id="A0A931ILN7"/>
<dbReference type="InterPro" id="IPR017517">
    <property type="entry name" value="Maleyloyr_isom"/>
</dbReference>
<dbReference type="SUPFAM" id="SSF109854">
    <property type="entry name" value="DinB/YfiT-like putative metalloenzymes"/>
    <property type="match status" value="1"/>
</dbReference>